<evidence type="ECO:0000256" key="1">
    <source>
        <dbReference type="SAM" id="MobiDB-lite"/>
    </source>
</evidence>
<dbReference type="Proteomes" id="UP000734854">
    <property type="component" value="Unassembled WGS sequence"/>
</dbReference>
<sequence>MPFSDVDAADATLELTIFLHSAGGSNRLRGSSSFLLLPSSKPKIFAVAWIDPTAKRSTKSLSIKGPSPDLHLPLSPRVLRDAQSTLTVQIFSSRFPFGRGGANARLEGAAVVPLSSLPAAAGKTLTFPLIRSSRRSEGFFRISTRVLWSLGASPQAAPQVECYDWLPEHFAMAPATSGELEFYRIEPNAPPISEEYGRQPPNYPSEETAARLSSFMARPDTPPMQEENDGNLHRPPSENQPKHGGFARAWRSFWVGLASGSVAVALIGATAFYEG</sequence>
<feature type="region of interest" description="Disordered" evidence="1">
    <location>
        <begin position="217"/>
        <end position="243"/>
    </location>
</feature>
<gene>
    <name evidence="2" type="ORF">ZIOFF_065084</name>
</gene>
<protein>
    <submittedName>
        <fullName evidence="2">Uncharacterized protein</fullName>
    </submittedName>
</protein>
<accession>A0A8J5EWQ5</accession>
<dbReference type="AlphaFoldDB" id="A0A8J5EWQ5"/>
<evidence type="ECO:0000313" key="2">
    <source>
        <dbReference type="EMBL" id="KAG6475854.1"/>
    </source>
</evidence>
<proteinExistence type="predicted"/>
<keyword evidence="3" id="KW-1185">Reference proteome</keyword>
<reference evidence="2 3" key="1">
    <citation type="submission" date="2020-08" db="EMBL/GenBank/DDBJ databases">
        <title>Plant Genome Project.</title>
        <authorList>
            <person name="Zhang R.-G."/>
        </authorList>
    </citation>
    <scope>NUCLEOTIDE SEQUENCE [LARGE SCALE GENOMIC DNA]</scope>
    <source>
        <tissue evidence="2">Rhizome</tissue>
    </source>
</reference>
<comment type="caution">
    <text evidence="2">The sequence shown here is derived from an EMBL/GenBank/DDBJ whole genome shotgun (WGS) entry which is preliminary data.</text>
</comment>
<name>A0A8J5EWQ5_ZINOF</name>
<dbReference type="EMBL" id="JACMSC010000018">
    <property type="protein sequence ID" value="KAG6475854.1"/>
    <property type="molecule type" value="Genomic_DNA"/>
</dbReference>
<organism evidence="2 3">
    <name type="scientific">Zingiber officinale</name>
    <name type="common">Ginger</name>
    <name type="synonym">Amomum zingiber</name>
    <dbReference type="NCBI Taxonomy" id="94328"/>
    <lineage>
        <taxon>Eukaryota</taxon>
        <taxon>Viridiplantae</taxon>
        <taxon>Streptophyta</taxon>
        <taxon>Embryophyta</taxon>
        <taxon>Tracheophyta</taxon>
        <taxon>Spermatophyta</taxon>
        <taxon>Magnoliopsida</taxon>
        <taxon>Liliopsida</taxon>
        <taxon>Zingiberales</taxon>
        <taxon>Zingiberaceae</taxon>
        <taxon>Zingiber</taxon>
    </lineage>
</organism>
<evidence type="ECO:0000313" key="3">
    <source>
        <dbReference type="Proteomes" id="UP000734854"/>
    </source>
</evidence>